<dbReference type="Proteomes" id="UP000007102">
    <property type="component" value="Chromosome"/>
</dbReference>
<dbReference type="RefSeq" id="WP_013637779.1">
    <property type="nucleotide sequence ID" value="NC_015185.1"/>
</dbReference>
<proteinExistence type="predicted"/>
<dbReference type="Pfam" id="PF13372">
    <property type="entry name" value="Alginate_exp"/>
    <property type="match status" value="1"/>
</dbReference>
<organism evidence="3 4">
    <name type="scientific">Desulfurobacterium thermolithotrophum (strain DSM 11699 / BSA)</name>
    <dbReference type="NCBI Taxonomy" id="868864"/>
    <lineage>
        <taxon>Bacteria</taxon>
        <taxon>Pseudomonadati</taxon>
        <taxon>Aquificota</taxon>
        <taxon>Aquificia</taxon>
        <taxon>Desulfurobacteriales</taxon>
        <taxon>Desulfurobacteriaceae</taxon>
        <taxon>Desulfurobacterium</taxon>
    </lineage>
</organism>
<evidence type="ECO:0000313" key="4">
    <source>
        <dbReference type="Proteomes" id="UP000007102"/>
    </source>
</evidence>
<keyword evidence="4" id="KW-1185">Reference proteome</keyword>
<dbReference type="InterPro" id="IPR025388">
    <property type="entry name" value="Alginate_export_dom"/>
</dbReference>
<accession>F0S188</accession>
<dbReference type="AlphaFoldDB" id="F0S188"/>
<dbReference type="KEGG" id="dte:Dester_0162"/>
<feature type="signal peptide" evidence="1">
    <location>
        <begin position="1"/>
        <end position="26"/>
    </location>
</feature>
<dbReference type="OrthoDB" id="9767539at2"/>
<evidence type="ECO:0000256" key="1">
    <source>
        <dbReference type="SAM" id="SignalP"/>
    </source>
</evidence>
<sequence length="448" mass="48940">MRKALKVATLMGLAAALIVPSTPSKAADDMEMGNTKVTIGGELRERIEWYANDVGTGEGRDIYIPMRAKLKLKAELSDGVSAVFVPEAAFNAGSHFHGVGTNGLDLNKEVAQDSINIHEAYFLLSNPFGINNVIVKAGRQEVNLGNERLVSSNDWFQEDRSLDGILLGYVAGDYGLAGFFYGKLEDTKGKVGTDKNGEPIYDIDLYVATWQGSFKPFGFGGTYELTDVYINPTVANFDLNTIYARVTPEVDVEFGKVKANVEGAWQSGNADQVAVAGANFKGYMYSVGAGADLNYAWNPSVFVGYDVYSGDDGKGDFNAFLAPVPNVDKFLGAYNQFDQSLGAYLGMSDAKFVKEGIKDLYFKVGANPTEKIGLSFGYHYLKSDKDFSNGGNNIGWEVDLGAFYEYSKNLCFEAGWSHLDPDKDYANDYLNGEDKAGDWIYTQATVKF</sequence>
<dbReference type="SUPFAM" id="SSF56935">
    <property type="entry name" value="Porins"/>
    <property type="match status" value="2"/>
</dbReference>
<dbReference type="EMBL" id="CP002543">
    <property type="protein sequence ID" value="ADY72819.1"/>
    <property type="molecule type" value="Genomic_DNA"/>
</dbReference>
<reference evidence="3 4" key="1">
    <citation type="journal article" date="2011" name="Stand. Genomic Sci.">
        <title>Complete genome sequence of the thermophilic sulfur-reducer Desulfurobacterium thermolithotrophum type strain (BSA(T)) from a deep-sea hydrothermal vent.</title>
        <authorList>
            <person name="Goker M."/>
            <person name="Daligault H."/>
            <person name="Mwirichia R."/>
            <person name="Lapidus A."/>
            <person name="Lucas S."/>
            <person name="Deshpande S."/>
            <person name="Pagani I."/>
            <person name="Tapia R."/>
            <person name="Cheng J.F."/>
            <person name="Goodwin L."/>
            <person name="Pitluck S."/>
            <person name="Liolios K."/>
            <person name="Ivanova N."/>
            <person name="Mavromatis K."/>
            <person name="Mikhailova N."/>
            <person name="Pati A."/>
            <person name="Chen A."/>
            <person name="Palaniappan K."/>
            <person name="Han C."/>
            <person name="Land M."/>
            <person name="Hauser L."/>
            <person name="Pan C."/>
            <person name="Brambilla E.M."/>
            <person name="Rohde M."/>
            <person name="Spring S."/>
            <person name="Sikorski J."/>
            <person name="Wirth R."/>
            <person name="Detter J.C."/>
            <person name="Woyke T."/>
            <person name="Bristow J."/>
            <person name="Eisen J.A."/>
            <person name="Markowitz V."/>
            <person name="Hugenholtz P."/>
            <person name="Kyrpides N.C."/>
            <person name="Klenk H.P."/>
        </authorList>
    </citation>
    <scope>NUCLEOTIDE SEQUENCE [LARGE SCALE GENOMIC DNA]</scope>
    <source>
        <strain evidence="4">DSM 11699 / BSA</strain>
    </source>
</reference>
<dbReference type="InterPro" id="IPR053728">
    <property type="entry name" value="Alginate_Permeability_Chnl"/>
</dbReference>
<dbReference type="InParanoid" id="F0S188"/>
<evidence type="ECO:0000313" key="3">
    <source>
        <dbReference type="EMBL" id="ADY72819.1"/>
    </source>
</evidence>
<gene>
    <name evidence="3" type="ordered locus">Dester_0162</name>
</gene>
<evidence type="ECO:0000259" key="2">
    <source>
        <dbReference type="Pfam" id="PF13372"/>
    </source>
</evidence>
<dbReference type="STRING" id="868864.Dester_0162"/>
<dbReference type="Gene3D" id="2.40.160.100">
    <property type="match status" value="1"/>
</dbReference>
<keyword evidence="1" id="KW-0732">Signal</keyword>
<feature type="chain" id="PRO_5003255801" description="Alginate export domain-containing protein" evidence="1">
    <location>
        <begin position="27"/>
        <end position="448"/>
    </location>
</feature>
<name>F0S188_DESTD</name>
<dbReference type="HOGENOM" id="CLU_574824_0_0_0"/>
<dbReference type="eggNOG" id="COG3203">
    <property type="taxonomic scope" value="Bacteria"/>
</dbReference>
<feature type="domain" description="Alginate export" evidence="2">
    <location>
        <begin position="37"/>
        <end position="180"/>
    </location>
</feature>
<protein>
    <recommendedName>
        <fullName evidence="2">Alginate export domain-containing protein</fullName>
    </recommendedName>
</protein>
<reference evidence="4" key="2">
    <citation type="submission" date="2011-02" db="EMBL/GenBank/DDBJ databases">
        <title>The complete genome of Desulfurobacterium thermolithotrophum DSM 11699.</title>
        <authorList>
            <consortium name="US DOE Joint Genome Institute (JGI-PGF)"/>
            <person name="Lucas S."/>
            <person name="Copeland A."/>
            <person name="Lapidus A."/>
            <person name="Bruce D."/>
            <person name="Goodwin L."/>
            <person name="Pitluck S."/>
            <person name="Kyrpides N."/>
            <person name="Mavromatis K."/>
            <person name="Pagani I."/>
            <person name="Ivanova N."/>
            <person name="Mikhailova N."/>
            <person name="Daligault H."/>
            <person name="Detter J.C."/>
            <person name="Tapia R."/>
            <person name="Han C."/>
            <person name="Land M."/>
            <person name="Hauser L."/>
            <person name="Markowitz V."/>
            <person name="Cheng J.-F."/>
            <person name="Hugenholtz P."/>
            <person name="Woyke T."/>
            <person name="Wu D."/>
            <person name="Spring S."/>
            <person name="Brambilla E."/>
            <person name="Klenk H.-P."/>
            <person name="Eisen J.A."/>
        </authorList>
    </citation>
    <scope>NUCLEOTIDE SEQUENCE [LARGE SCALE GENOMIC DNA]</scope>
    <source>
        <strain evidence="4">DSM 11699 / BSA</strain>
    </source>
</reference>